<evidence type="ECO:0000256" key="7">
    <source>
        <dbReference type="ARBA" id="ARBA00023242"/>
    </source>
</evidence>
<evidence type="ECO:0000259" key="8">
    <source>
        <dbReference type="Pfam" id="PF02892"/>
    </source>
</evidence>
<dbReference type="PANTHER" id="PTHR46481">
    <property type="entry name" value="ZINC FINGER BED DOMAIN-CONTAINING PROTEIN 4"/>
    <property type="match status" value="1"/>
</dbReference>
<organism evidence="9 10">
    <name type="scientific">Lasiosphaeris hirsuta</name>
    <dbReference type="NCBI Taxonomy" id="260670"/>
    <lineage>
        <taxon>Eukaryota</taxon>
        <taxon>Fungi</taxon>
        <taxon>Dikarya</taxon>
        <taxon>Ascomycota</taxon>
        <taxon>Pezizomycotina</taxon>
        <taxon>Sordariomycetes</taxon>
        <taxon>Sordariomycetidae</taxon>
        <taxon>Sordariales</taxon>
        <taxon>Lasiosphaeriaceae</taxon>
        <taxon>Lasiosphaeris</taxon>
    </lineage>
</organism>
<dbReference type="GO" id="GO:0005634">
    <property type="term" value="C:nucleus"/>
    <property type="evidence" value="ECO:0007669"/>
    <property type="project" value="UniProtKB-SubCell"/>
</dbReference>
<keyword evidence="6" id="KW-0804">Transcription</keyword>
<evidence type="ECO:0000256" key="6">
    <source>
        <dbReference type="ARBA" id="ARBA00023163"/>
    </source>
</evidence>
<evidence type="ECO:0000256" key="5">
    <source>
        <dbReference type="ARBA" id="ARBA00023015"/>
    </source>
</evidence>
<dbReference type="AlphaFoldDB" id="A0AA40AHZ4"/>
<dbReference type="InterPro" id="IPR003656">
    <property type="entry name" value="Znf_BED"/>
</dbReference>
<keyword evidence="5" id="KW-0805">Transcription regulation</keyword>
<proteinExistence type="predicted"/>
<dbReference type="PANTHER" id="PTHR46481:SF10">
    <property type="entry name" value="ZINC FINGER BED DOMAIN-CONTAINING PROTEIN 39"/>
    <property type="match status" value="1"/>
</dbReference>
<keyword evidence="3" id="KW-0863">Zinc-finger</keyword>
<accession>A0AA40AHZ4</accession>
<evidence type="ECO:0000256" key="1">
    <source>
        <dbReference type="ARBA" id="ARBA00004123"/>
    </source>
</evidence>
<comment type="subcellular location">
    <subcellularLocation>
        <location evidence="1">Nucleus</location>
    </subcellularLocation>
</comment>
<feature type="domain" description="BED-type" evidence="8">
    <location>
        <begin position="2"/>
        <end position="27"/>
    </location>
</feature>
<gene>
    <name evidence="9" type="ORF">B0H67DRAFT_257773</name>
</gene>
<dbReference type="GO" id="GO:0003677">
    <property type="term" value="F:DNA binding"/>
    <property type="evidence" value="ECO:0007669"/>
    <property type="project" value="InterPro"/>
</dbReference>
<evidence type="ECO:0000313" key="9">
    <source>
        <dbReference type="EMBL" id="KAK0716154.1"/>
    </source>
</evidence>
<keyword evidence="7" id="KW-0539">Nucleus</keyword>
<evidence type="ECO:0000256" key="3">
    <source>
        <dbReference type="ARBA" id="ARBA00022771"/>
    </source>
</evidence>
<dbReference type="Pfam" id="PF02892">
    <property type="entry name" value="zf-BED"/>
    <property type="match status" value="1"/>
</dbReference>
<reference evidence="9" key="1">
    <citation type="submission" date="2023-06" db="EMBL/GenBank/DDBJ databases">
        <title>Genome-scale phylogeny and comparative genomics of the fungal order Sordariales.</title>
        <authorList>
            <consortium name="Lawrence Berkeley National Laboratory"/>
            <person name="Hensen N."/>
            <person name="Bonometti L."/>
            <person name="Westerberg I."/>
            <person name="Brannstrom I.O."/>
            <person name="Guillou S."/>
            <person name="Cros-Aarteil S."/>
            <person name="Calhoun S."/>
            <person name="Haridas S."/>
            <person name="Kuo A."/>
            <person name="Mondo S."/>
            <person name="Pangilinan J."/>
            <person name="Riley R."/>
            <person name="Labutti K."/>
            <person name="Andreopoulos B."/>
            <person name="Lipzen A."/>
            <person name="Chen C."/>
            <person name="Yanf M."/>
            <person name="Daum C."/>
            <person name="Ng V."/>
            <person name="Clum A."/>
            <person name="Steindorff A."/>
            <person name="Ohm R."/>
            <person name="Martin F."/>
            <person name="Silar P."/>
            <person name="Natvig D."/>
            <person name="Lalanne C."/>
            <person name="Gautier V."/>
            <person name="Ament-Velasquez S.L."/>
            <person name="Kruys A."/>
            <person name="Hutchinson M.I."/>
            <person name="Powell A.J."/>
            <person name="Barry K."/>
            <person name="Miller A.N."/>
            <person name="Grigoriev I.V."/>
            <person name="Debuchy R."/>
            <person name="Gladieux P."/>
            <person name="Thoren M.H."/>
            <person name="Johannesson H."/>
        </authorList>
    </citation>
    <scope>NUCLEOTIDE SEQUENCE</scope>
    <source>
        <strain evidence="9">SMH4607-1</strain>
    </source>
</reference>
<name>A0AA40AHZ4_9PEZI</name>
<protein>
    <recommendedName>
        <fullName evidence="8">BED-type domain-containing protein</fullName>
    </recommendedName>
</protein>
<comment type="caution">
    <text evidence="9">The sequence shown here is derived from an EMBL/GenBank/DDBJ whole genome shotgun (WGS) entry which is preliminary data.</text>
</comment>
<keyword evidence="2" id="KW-0479">Metal-binding</keyword>
<evidence type="ECO:0000313" key="10">
    <source>
        <dbReference type="Proteomes" id="UP001172102"/>
    </source>
</evidence>
<dbReference type="InterPro" id="IPR052035">
    <property type="entry name" value="ZnF_BED_domain_contain"/>
</dbReference>
<keyword evidence="4" id="KW-0862">Zinc</keyword>
<keyword evidence="10" id="KW-1185">Reference proteome</keyword>
<evidence type="ECO:0000256" key="4">
    <source>
        <dbReference type="ARBA" id="ARBA00022833"/>
    </source>
</evidence>
<dbReference type="GO" id="GO:0008270">
    <property type="term" value="F:zinc ion binding"/>
    <property type="evidence" value="ECO:0007669"/>
    <property type="project" value="UniProtKB-KW"/>
</dbReference>
<evidence type="ECO:0000256" key="2">
    <source>
        <dbReference type="ARBA" id="ARBA00022723"/>
    </source>
</evidence>
<dbReference type="Proteomes" id="UP001172102">
    <property type="component" value="Unassembled WGS sequence"/>
</dbReference>
<dbReference type="EMBL" id="JAUKUA010000004">
    <property type="protein sequence ID" value="KAK0716154.1"/>
    <property type="molecule type" value="Genomic_DNA"/>
</dbReference>
<sequence>MYYCKYCVESWGAQNTTNFRQHLESKHGIITTSQLRKVENPSNNILQSLYKKAMLINQTSELDTQITKRVLNKEVITQAVASLIVAKNLSFRIVKSPYFHTLCKALNPAVSNEVISSHSTIRRHIKRSWIFYKDFIRKKLSSSLSSVHISIDVWLLQHYQQYRLKISINSISLLKILMFFHGNK</sequence>